<feature type="non-terminal residue" evidence="1">
    <location>
        <position position="1"/>
    </location>
</feature>
<evidence type="ECO:0008006" key="2">
    <source>
        <dbReference type="Google" id="ProtNLM"/>
    </source>
</evidence>
<sequence length="405" mass="42456">KINNVVRTPQNIVASVVATDGTGLNRLKITDTDGQTFNITETGGGTLLTDITPKVRTVGDLVTGLSTMTNLTASINTLGRLELNTGNNLRLAINELTSSVSAAGDLNKGFSDFFGLNRLIDSAENFSRYRSDTFASSSTDAITTAGTLHFTGNDGTAWTKTIAYTASDTLTTLAAKINDTADPTLSDESVTASIVVDGATFRLELADAEGDEFAIVETGGGSFLADTNIRTDTRGLSNRLKIREDIQQNNSFISRGSLQSNTFDSLAFNSKTTAFNATVPALAANGTLQFTLDSSTTATVSYATTDTLAAVVSAINTNVTLIRANITAEAVIDETDDTKFKLKINDNNGDDFMIVDTRGLTGLTVDVSQGVAVGDGSIAEELAEVFNKSVSFSEIPGQGTIGGLA</sequence>
<proteinExistence type="predicted"/>
<evidence type="ECO:0000313" key="1">
    <source>
        <dbReference type="EMBL" id="SVC32771.1"/>
    </source>
</evidence>
<gene>
    <name evidence="1" type="ORF">METZ01_LOCUS285625</name>
</gene>
<protein>
    <recommendedName>
        <fullName evidence="2">Flagellar hook-associated protein 1</fullName>
    </recommendedName>
</protein>
<accession>A0A382LD34</accession>
<name>A0A382LD34_9ZZZZ</name>
<organism evidence="1">
    <name type="scientific">marine metagenome</name>
    <dbReference type="NCBI Taxonomy" id="408172"/>
    <lineage>
        <taxon>unclassified sequences</taxon>
        <taxon>metagenomes</taxon>
        <taxon>ecological metagenomes</taxon>
    </lineage>
</organism>
<reference evidence="1" key="1">
    <citation type="submission" date="2018-05" db="EMBL/GenBank/DDBJ databases">
        <authorList>
            <person name="Lanie J.A."/>
            <person name="Ng W.-L."/>
            <person name="Kazmierczak K.M."/>
            <person name="Andrzejewski T.M."/>
            <person name="Davidsen T.M."/>
            <person name="Wayne K.J."/>
            <person name="Tettelin H."/>
            <person name="Glass J.I."/>
            <person name="Rusch D."/>
            <person name="Podicherti R."/>
            <person name="Tsui H.-C.T."/>
            <person name="Winkler M.E."/>
        </authorList>
    </citation>
    <scope>NUCLEOTIDE SEQUENCE</scope>
</reference>
<feature type="non-terminal residue" evidence="1">
    <location>
        <position position="405"/>
    </location>
</feature>
<dbReference type="AlphaFoldDB" id="A0A382LD34"/>
<dbReference type="EMBL" id="UINC01085328">
    <property type="protein sequence ID" value="SVC32771.1"/>
    <property type="molecule type" value="Genomic_DNA"/>
</dbReference>